<feature type="domain" description="Transposase-associated" evidence="1">
    <location>
        <begin position="8"/>
        <end position="89"/>
    </location>
</feature>
<evidence type="ECO:0000259" key="1">
    <source>
        <dbReference type="Pfam" id="PF13963"/>
    </source>
</evidence>
<proteinExistence type="predicted"/>
<accession>Q1S5L7</accession>
<reference evidence="2" key="2">
    <citation type="submission" date="2006-04" db="EMBL/GenBank/DDBJ databases">
        <authorList>
            <consortium name="The International Medicago Genome Annotation Group"/>
        </authorList>
    </citation>
    <scope>NUCLEOTIDE SEQUENCE</scope>
</reference>
<evidence type="ECO:0000313" key="2">
    <source>
        <dbReference type="EMBL" id="ABE88089.1"/>
    </source>
</evidence>
<dbReference type="InterPro" id="IPR029480">
    <property type="entry name" value="Transpos_assoc"/>
</dbReference>
<sequence>MEYYKHYRSWMYDRTFPGRRGLKPHFVEGVHGFISWAWEQQVRQNEGGIRCPCLKCACGYIKTDPSEVKKHLEKVGFMPVYWVWIYNGEQFQNFGAGVNAQASSSGINVDDNEQFNMMNDMVADALGVELSYNDDVEDEQGEEPPNEQAQRFYQLLSECNVPLFEGCTQSKLSMCVRLLAHKANYGVADKGVDQITEMLLDVDDADDVED</sequence>
<protein>
    <recommendedName>
        <fullName evidence="1">Transposase-associated domain-containing protein</fullName>
    </recommendedName>
</protein>
<dbReference type="Pfam" id="PF13963">
    <property type="entry name" value="Transpos_assoc"/>
    <property type="match status" value="1"/>
</dbReference>
<dbReference type="AlphaFoldDB" id="Q1S5L7"/>
<name>Q1S5L7_MEDTR</name>
<dbReference type="EMBL" id="AC147431">
    <property type="protein sequence ID" value="ABE88089.1"/>
    <property type="molecule type" value="Genomic_DNA"/>
</dbReference>
<organism evidence="2">
    <name type="scientific">Medicago truncatula</name>
    <name type="common">Barrel medic</name>
    <name type="synonym">Medicago tribuloides</name>
    <dbReference type="NCBI Taxonomy" id="3880"/>
    <lineage>
        <taxon>Eukaryota</taxon>
        <taxon>Viridiplantae</taxon>
        <taxon>Streptophyta</taxon>
        <taxon>Embryophyta</taxon>
        <taxon>Tracheophyta</taxon>
        <taxon>Spermatophyta</taxon>
        <taxon>Magnoliopsida</taxon>
        <taxon>eudicotyledons</taxon>
        <taxon>Gunneridae</taxon>
        <taxon>Pentapetalae</taxon>
        <taxon>rosids</taxon>
        <taxon>fabids</taxon>
        <taxon>Fabales</taxon>
        <taxon>Fabaceae</taxon>
        <taxon>Papilionoideae</taxon>
        <taxon>50 kb inversion clade</taxon>
        <taxon>NPAAA clade</taxon>
        <taxon>Hologalegina</taxon>
        <taxon>IRL clade</taxon>
        <taxon>Trifolieae</taxon>
        <taxon>Medicago</taxon>
    </lineage>
</organism>
<reference evidence="2" key="1">
    <citation type="submission" date="2006-03" db="EMBL/GenBank/DDBJ databases">
        <authorList>
            <person name="Qin B."/>
            <person name="Lin S."/>
            <person name="Roe B.A."/>
        </authorList>
    </citation>
    <scope>NUCLEOTIDE SEQUENCE</scope>
</reference>
<gene>
    <name evidence="2" type="ORF">MtrDRAFT_AC147431g29v2</name>
</gene>